<dbReference type="InterPro" id="IPR005349">
    <property type="entry name" value="TMEM14"/>
</dbReference>
<dbReference type="Pfam" id="PF03647">
    <property type="entry name" value="Tmemb_14"/>
    <property type="match status" value="1"/>
</dbReference>
<dbReference type="OrthoDB" id="272266at2759"/>
<keyword evidence="3 6" id="KW-0812">Transmembrane</keyword>
<reference evidence="8" key="1">
    <citation type="submission" date="2010-06" db="EMBL/GenBank/DDBJ databases">
        <authorList>
            <person name="Jiang H."/>
            <person name="Abraham K."/>
            <person name="Ali S."/>
            <person name="Alsbrooks S.L."/>
            <person name="Anim B.N."/>
            <person name="Anosike U.S."/>
            <person name="Attaway T."/>
            <person name="Bandaranaike D.P."/>
            <person name="Battles P.K."/>
            <person name="Bell S.N."/>
            <person name="Bell A.V."/>
            <person name="Beltran B."/>
            <person name="Bickham C."/>
            <person name="Bustamante Y."/>
            <person name="Caleb T."/>
            <person name="Canada A."/>
            <person name="Cardenas V."/>
            <person name="Carter K."/>
            <person name="Chacko J."/>
            <person name="Chandrabose M.N."/>
            <person name="Chavez D."/>
            <person name="Chavez A."/>
            <person name="Chen L."/>
            <person name="Chu H.-S."/>
            <person name="Claassen K.J."/>
            <person name="Cockrell R."/>
            <person name="Collins M."/>
            <person name="Cooper J.A."/>
            <person name="Cree A."/>
            <person name="Curry S.M."/>
            <person name="Da Y."/>
            <person name="Dao M.D."/>
            <person name="Das B."/>
            <person name="Davila M.-L."/>
            <person name="Davy-Carroll L."/>
            <person name="Denson S."/>
            <person name="Dinh H."/>
            <person name="Ebong V.E."/>
            <person name="Edwards J.R."/>
            <person name="Egan A."/>
            <person name="El-Daye J."/>
            <person name="Escobedo L."/>
            <person name="Fernandez S."/>
            <person name="Fernando P.R."/>
            <person name="Flagg N."/>
            <person name="Forbes L.D."/>
            <person name="Fowler R.G."/>
            <person name="Fu Q."/>
            <person name="Gabisi R.A."/>
            <person name="Ganer J."/>
            <person name="Garbino Pronczuk A."/>
            <person name="Garcia R.M."/>
            <person name="Garner T."/>
            <person name="Garrett T.E."/>
            <person name="Gonzalez D.A."/>
            <person name="Hamid H."/>
            <person name="Hawkins E.S."/>
            <person name="Hirani K."/>
            <person name="Hogues M.E."/>
            <person name="Hollins B."/>
            <person name="Hsiao C.-H."/>
            <person name="Jabil R."/>
            <person name="James M.L."/>
            <person name="Jhangiani S.N."/>
            <person name="Johnson B."/>
            <person name="Johnson Q."/>
            <person name="Joshi V."/>
            <person name="Kalu J.B."/>
            <person name="Kam C."/>
            <person name="Kashfia A."/>
            <person name="Keebler J."/>
            <person name="Kisamo H."/>
            <person name="Kovar C.L."/>
            <person name="Lago L.A."/>
            <person name="Lai C.-Y."/>
            <person name="Laidlaw J."/>
            <person name="Lara F."/>
            <person name="Le T.-K."/>
            <person name="Lee S.L."/>
            <person name="Legall F.H."/>
            <person name="Lemon S.J."/>
            <person name="Lewis L.R."/>
            <person name="Li B."/>
            <person name="Liu Y."/>
            <person name="Liu Y.-S."/>
            <person name="Lopez J."/>
            <person name="Lozado R.J."/>
            <person name="Lu J."/>
            <person name="Madu R.C."/>
            <person name="Maheshwari M."/>
            <person name="Maheshwari R."/>
            <person name="Malloy K."/>
            <person name="Martinez E."/>
            <person name="Mathew T."/>
            <person name="Mercado I.C."/>
            <person name="Mercado C."/>
            <person name="Meyer B."/>
            <person name="Montgomery K."/>
            <person name="Morgan M.B."/>
            <person name="Munidasa M."/>
            <person name="Nazareth L.V."/>
            <person name="Nelson J."/>
            <person name="Ng B.M."/>
            <person name="Nguyen N.B."/>
            <person name="Nguyen P.Q."/>
            <person name="Nguyen T."/>
            <person name="Obregon M."/>
            <person name="Okwuonu G.O."/>
            <person name="Onwere C.G."/>
            <person name="Orozco G."/>
            <person name="Parra A."/>
            <person name="Patel S."/>
            <person name="Patil S."/>
            <person name="Perez A."/>
            <person name="Perez Y."/>
            <person name="Pham C."/>
            <person name="Primus E.L."/>
            <person name="Pu L.-L."/>
            <person name="Puazo M."/>
            <person name="Qin X."/>
            <person name="Quiroz J.B."/>
            <person name="Reese J."/>
            <person name="Richards S."/>
            <person name="Rives C.M."/>
            <person name="Robberts R."/>
            <person name="Ruiz S.J."/>
            <person name="Ruiz M.J."/>
            <person name="Santibanez J."/>
            <person name="Schneider B.W."/>
            <person name="Sisson I."/>
            <person name="Smith M."/>
            <person name="Sodergren E."/>
            <person name="Song X.-Z."/>
            <person name="Song B.B."/>
            <person name="Summersgill H."/>
            <person name="Thelus R."/>
            <person name="Thornton R.D."/>
            <person name="Trejos Z.Y."/>
            <person name="Usmani K."/>
            <person name="Vattathil S."/>
            <person name="Villasana D."/>
            <person name="Walker D.L."/>
            <person name="Wang S."/>
            <person name="Wang K."/>
            <person name="White C.S."/>
            <person name="Williams A.C."/>
            <person name="Williamson J."/>
            <person name="Wilson K."/>
            <person name="Woghiren I.O."/>
            <person name="Woodworth J.R."/>
            <person name="Worley K.C."/>
            <person name="Wright R.A."/>
            <person name="Wu W."/>
            <person name="Young L."/>
            <person name="Zhang L."/>
            <person name="Zhang J."/>
            <person name="Zhu Y."/>
            <person name="Muzny D.M."/>
            <person name="Weinstock G."/>
            <person name="Gibbs R.A."/>
        </authorList>
    </citation>
    <scope>NUCLEOTIDE SEQUENCE [LARGE SCALE GENOMIC DNA]</scope>
    <source>
        <strain evidence="8">LSR1</strain>
    </source>
</reference>
<dbReference type="PANTHER" id="PTHR12668:SF43">
    <property type="entry name" value="TRANSMEMBRANE PROTEIN 14 HOMOLOG"/>
    <property type="match status" value="1"/>
</dbReference>
<dbReference type="GO" id="GO:0070453">
    <property type="term" value="P:regulation of heme biosynthetic process"/>
    <property type="evidence" value="ECO:0007669"/>
    <property type="project" value="TreeGrafter"/>
</dbReference>
<evidence type="ECO:0000256" key="3">
    <source>
        <dbReference type="ARBA" id="ARBA00022692"/>
    </source>
</evidence>
<proteinExistence type="inferred from homology"/>
<evidence type="ECO:0000256" key="6">
    <source>
        <dbReference type="SAM" id="Phobius"/>
    </source>
</evidence>
<evidence type="ECO:0000313" key="7">
    <source>
        <dbReference type="EnsemblMetazoa" id="XP_008180865.1"/>
    </source>
</evidence>
<keyword evidence="5 6" id="KW-0472">Membrane</keyword>
<name>A0A8R2B452_ACYPI</name>
<dbReference type="AlphaFoldDB" id="A0A8R2B452"/>
<keyword evidence="8" id="KW-1185">Reference proteome</keyword>
<dbReference type="InterPro" id="IPR044890">
    <property type="entry name" value="TMEM14_sf"/>
</dbReference>
<reference evidence="7" key="2">
    <citation type="submission" date="2022-06" db="UniProtKB">
        <authorList>
            <consortium name="EnsemblMetazoa"/>
        </authorList>
    </citation>
    <scope>IDENTIFICATION</scope>
</reference>
<organism evidence="7 8">
    <name type="scientific">Acyrthosiphon pisum</name>
    <name type="common">Pea aphid</name>
    <dbReference type="NCBI Taxonomy" id="7029"/>
    <lineage>
        <taxon>Eukaryota</taxon>
        <taxon>Metazoa</taxon>
        <taxon>Ecdysozoa</taxon>
        <taxon>Arthropoda</taxon>
        <taxon>Hexapoda</taxon>
        <taxon>Insecta</taxon>
        <taxon>Pterygota</taxon>
        <taxon>Neoptera</taxon>
        <taxon>Paraneoptera</taxon>
        <taxon>Hemiptera</taxon>
        <taxon>Sternorrhyncha</taxon>
        <taxon>Aphidomorpha</taxon>
        <taxon>Aphidoidea</taxon>
        <taxon>Aphididae</taxon>
        <taxon>Macrosiphini</taxon>
        <taxon>Acyrthosiphon</taxon>
    </lineage>
</organism>
<gene>
    <name evidence="7" type="primary">100161413</name>
</gene>
<evidence type="ECO:0000256" key="2">
    <source>
        <dbReference type="ARBA" id="ARBA00007590"/>
    </source>
</evidence>
<comment type="similarity">
    <text evidence="2">Belongs to the TMEM14 family.</text>
</comment>
<sequence length="132" mass="13618">MHSSENTLRNLSPPYHTTGVPFTMPVDYIGFAYAATVAAGGIIGYAKAASIPSLSAGLLFGSLLGYGAYQTTKNPNNLALSLGTSAVLGGIMGVRYLNSGKVMPAGILAALSLAMVIRLGARQVIVWSAKNE</sequence>
<feature type="transmembrane region" description="Helical" evidence="6">
    <location>
        <begin position="103"/>
        <end position="121"/>
    </location>
</feature>
<dbReference type="GO" id="GO:0031966">
    <property type="term" value="C:mitochondrial membrane"/>
    <property type="evidence" value="ECO:0007669"/>
    <property type="project" value="TreeGrafter"/>
</dbReference>
<comment type="subcellular location">
    <subcellularLocation>
        <location evidence="1">Membrane</location>
    </subcellularLocation>
</comment>
<accession>A0A8R2B452</accession>
<dbReference type="Proteomes" id="UP000007819">
    <property type="component" value="Chromosome A2"/>
</dbReference>
<feature type="transmembrane region" description="Helical" evidence="6">
    <location>
        <begin position="51"/>
        <end position="69"/>
    </location>
</feature>
<dbReference type="Gene3D" id="1.10.10.1740">
    <property type="entry name" value="Transmembrane protein 14-like"/>
    <property type="match status" value="1"/>
</dbReference>
<evidence type="ECO:0000256" key="4">
    <source>
        <dbReference type="ARBA" id="ARBA00022989"/>
    </source>
</evidence>
<dbReference type="PANTHER" id="PTHR12668">
    <property type="entry name" value="TRANSMEMBRANE PROTEIN 14, 15"/>
    <property type="match status" value="1"/>
</dbReference>
<dbReference type="EnsemblMetazoa" id="XM_008182643.3">
    <property type="protein sequence ID" value="XP_008180865.1"/>
    <property type="gene ID" value="LOC100161413"/>
</dbReference>
<keyword evidence="4 6" id="KW-1133">Transmembrane helix</keyword>
<evidence type="ECO:0000256" key="1">
    <source>
        <dbReference type="ARBA" id="ARBA00004370"/>
    </source>
</evidence>
<evidence type="ECO:0008006" key="9">
    <source>
        <dbReference type="Google" id="ProtNLM"/>
    </source>
</evidence>
<evidence type="ECO:0000256" key="5">
    <source>
        <dbReference type="ARBA" id="ARBA00023136"/>
    </source>
</evidence>
<feature type="transmembrane region" description="Helical" evidence="6">
    <location>
        <begin position="26"/>
        <end position="45"/>
    </location>
</feature>
<evidence type="ECO:0000313" key="8">
    <source>
        <dbReference type="Proteomes" id="UP000007819"/>
    </source>
</evidence>
<protein>
    <recommendedName>
        <fullName evidence="9">Transmembrane protein 14C</fullName>
    </recommendedName>
</protein>